<dbReference type="Pfam" id="PF02464">
    <property type="entry name" value="CinA"/>
    <property type="match status" value="1"/>
</dbReference>
<dbReference type="Proteomes" id="UP000182652">
    <property type="component" value="Unassembled WGS sequence"/>
</dbReference>
<feature type="domain" description="CinA C-terminal" evidence="1">
    <location>
        <begin position="10"/>
        <end position="157"/>
    </location>
</feature>
<proteinExistence type="predicted"/>
<dbReference type="AlphaFoldDB" id="A0A1H4RNQ7"/>
<dbReference type="InterPro" id="IPR036653">
    <property type="entry name" value="CinA-like_C"/>
</dbReference>
<organism evidence="2 3">
    <name type="scientific">Arthrobacter woluwensis</name>
    <dbReference type="NCBI Taxonomy" id="156980"/>
    <lineage>
        <taxon>Bacteria</taxon>
        <taxon>Bacillati</taxon>
        <taxon>Actinomycetota</taxon>
        <taxon>Actinomycetes</taxon>
        <taxon>Micrococcales</taxon>
        <taxon>Micrococcaceae</taxon>
        <taxon>Arthrobacter</taxon>
    </lineage>
</organism>
<evidence type="ECO:0000313" key="2">
    <source>
        <dbReference type="EMBL" id="SEC33374.1"/>
    </source>
</evidence>
<dbReference type="NCBIfam" id="TIGR00199">
    <property type="entry name" value="PncC_domain"/>
    <property type="match status" value="1"/>
</dbReference>
<dbReference type="EMBL" id="FNSN01000003">
    <property type="protein sequence ID" value="SEC33374.1"/>
    <property type="molecule type" value="Genomic_DNA"/>
</dbReference>
<accession>A0A1H4RNQ7</accession>
<protein>
    <submittedName>
        <fullName evidence="2">Nicotinamide-nucleotide amidase</fullName>
    </submittedName>
</protein>
<sequence length="171" mass="17335">MPDTFPTTVRETVELAISRGITVATAESLTAGLVAARLADVPGASATLCGGVVSYHNEVKQQVLGVSGALLAERGSVDADVAREMAAGARRACGADVAVSTTGVAGPEAHDGKPVGTVFIGIADAQGARAFAHHFVGGREQIREAALRGAIGHLLDALREFPGKEPPGNKS</sequence>
<reference evidence="2 3" key="1">
    <citation type="submission" date="2016-10" db="EMBL/GenBank/DDBJ databases">
        <authorList>
            <person name="de Groot N.N."/>
        </authorList>
    </citation>
    <scope>NUCLEOTIDE SEQUENCE [LARGE SCALE GENOMIC DNA]</scope>
    <source>
        <strain evidence="2 3">DSM 10495</strain>
    </source>
</reference>
<dbReference type="InterPro" id="IPR008136">
    <property type="entry name" value="CinA_C"/>
</dbReference>
<name>A0A1H4RNQ7_9MICC</name>
<evidence type="ECO:0000259" key="1">
    <source>
        <dbReference type="Pfam" id="PF02464"/>
    </source>
</evidence>
<dbReference type="Gene3D" id="3.90.950.20">
    <property type="entry name" value="CinA-like"/>
    <property type="match status" value="1"/>
</dbReference>
<dbReference type="STRING" id="156980.SAMN04489745_2607"/>
<dbReference type="RefSeq" id="WP_066215325.1">
    <property type="nucleotide sequence ID" value="NZ_FNSN01000003.1"/>
</dbReference>
<gene>
    <name evidence="2" type="ORF">SAMN04489745_2607</name>
</gene>
<dbReference type="SUPFAM" id="SSF142433">
    <property type="entry name" value="CinA-like"/>
    <property type="match status" value="1"/>
</dbReference>
<keyword evidence="3" id="KW-1185">Reference proteome</keyword>
<evidence type="ECO:0000313" key="3">
    <source>
        <dbReference type="Proteomes" id="UP000182652"/>
    </source>
</evidence>